<comment type="caution">
    <text evidence="1">The sequence shown here is derived from an EMBL/GenBank/DDBJ whole genome shotgun (WGS) entry which is preliminary data.</text>
</comment>
<evidence type="ECO:0000313" key="2">
    <source>
        <dbReference type="Proteomes" id="UP000295431"/>
    </source>
</evidence>
<evidence type="ECO:0000313" key="1">
    <source>
        <dbReference type="EMBL" id="TDC07194.1"/>
    </source>
</evidence>
<name>A0A4R4NFI8_9ACTN</name>
<dbReference type="EMBL" id="SMJW01000247">
    <property type="protein sequence ID" value="TDC07194.1"/>
    <property type="molecule type" value="Genomic_DNA"/>
</dbReference>
<sequence length="83" mass="9976">MSASEYWVDGRRKRAVTIRGTGGWEDDRESRQEVAETELRLFLARELSKLPVTNSRERREATRRIMRRIRQHHTERQRKVNGL</sequence>
<accession>A0A4R4NFI8</accession>
<keyword evidence="2" id="KW-1185">Reference proteome</keyword>
<protein>
    <submittedName>
        <fullName evidence="1">Uncharacterized protein</fullName>
    </submittedName>
</protein>
<dbReference type="AlphaFoldDB" id="A0A4R4NFI8"/>
<reference evidence="1 2" key="1">
    <citation type="submission" date="2019-03" db="EMBL/GenBank/DDBJ databases">
        <title>Draft genome sequences of novel Actinobacteria.</title>
        <authorList>
            <person name="Sahin N."/>
            <person name="Ay H."/>
            <person name="Saygin H."/>
        </authorList>
    </citation>
    <scope>NUCLEOTIDE SEQUENCE [LARGE SCALE GENOMIC DNA]</scope>
    <source>
        <strain evidence="1 2">DSM 45347</strain>
    </source>
</reference>
<dbReference type="RefSeq" id="WP_131944032.1">
    <property type="nucleotide sequence ID" value="NZ_BAAAMX010000014.1"/>
</dbReference>
<proteinExistence type="predicted"/>
<dbReference type="Proteomes" id="UP000295431">
    <property type="component" value="Unassembled WGS sequence"/>
</dbReference>
<organism evidence="1 2">
    <name type="scientific">Actinomadura bangladeshensis</name>
    <dbReference type="NCBI Taxonomy" id="453573"/>
    <lineage>
        <taxon>Bacteria</taxon>
        <taxon>Bacillati</taxon>
        <taxon>Actinomycetota</taxon>
        <taxon>Actinomycetes</taxon>
        <taxon>Streptosporangiales</taxon>
        <taxon>Thermomonosporaceae</taxon>
        <taxon>Actinomadura</taxon>
    </lineage>
</organism>
<gene>
    <name evidence="1" type="ORF">E1284_32720</name>
</gene>